<proteinExistence type="predicted"/>
<reference evidence="1" key="2">
    <citation type="submission" date="2023-04" db="EMBL/GenBank/DDBJ databases">
        <authorList>
            <person name="Bruccoleri R.E."/>
            <person name="Oakeley E.J."/>
            <person name="Faust A.-M."/>
            <person name="Dessus-Babus S."/>
            <person name="Altorfer M."/>
            <person name="Burckhardt D."/>
            <person name="Oertli M."/>
            <person name="Naumann U."/>
            <person name="Petersen F."/>
            <person name="Wong J."/>
        </authorList>
    </citation>
    <scope>NUCLEOTIDE SEQUENCE</scope>
    <source>
        <strain evidence="1">GSM-AAB239-AS_SAM_17_03QT</strain>
        <tissue evidence="1">Leaf</tissue>
    </source>
</reference>
<organism evidence="1 2">
    <name type="scientific">Iris pallida</name>
    <name type="common">Sweet iris</name>
    <dbReference type="NCBI Taxonomy" id="29817"/>
    <lineage>
        <taxon>Eukaryota</taxon>
        <taxon>Viridiplantae</taxon>
        <taxon>Streptophyta</taxon>
        <taxon>Embryophyta</taxon>
        <taxon>Tracheophyta</taxon>
        <taxon>Spermatophyta</taxon>
        <taxon>Magnoliopsida</taxon>
        <taxon>Liliopsida</taxon>
        <taxon>Asparagales</taxon>
        <taxon>Iridaceae</taxon>
        <taxon>Iridoideae</taxon>
        <taxon>Irideae</taxon>
        <taxon>Iris</taxon>
    </lineage>
</organism>
<keyword evidence="2" id="KW-1185">Reference proteome</keyword>
<evidence type="ECO:0000313" key="1">
    <source>
        <dbReference type="EMBL" id="KAJ6838762.1"/>
    </source>
</evidence>
<dbReference type="EMBL" id="JANAVB010010600">
    <property type="protein sequence ID" value="KAJ6838762.1"/>
    <property type="molecule type" value="Genomic_DNA"/>
</dbReference>
<protein>
    <submittedName>
        <fullName evidence="1">Uncharacterized protein</fullName>
    </submittedName>
</protein>
<reference evidence="1" key="1">
    <citation type="journal article" date="2023" name="GigaByte">
        <title>Genome assembly of the bearded iris, Iris pallida Lam.</title>
        <authorList>
            <person name="Bruccoleri R.E."/>
            <person name="Oakeley E.J."/>
            <person name="Faust A.M.E."/>
            <person name="Altorfer M."/>
            <person name="Dessus-Babus S."/>
            <person name="Burckhardt D."/>
            <person name="Oertli M."/>
            <person name="Naumann U."/>
            <person name="Petersen F."/>
            <person name="Wong J."/>
        </authorList>
    </citation>
    <scope>NUCLEOTIDE SEQUENCE</scope>
    <source>
        <strain evidence="1">GSM-AAB239-AS_SAM_17_03QT</strain>
    </source>
</reference>
<name>A0AAX6HDD7_IRIPA</name>
<sequence>MIIQETNKTYKLTIRASLGYRYILFEPYKLLVSLLFHPNQTCAFTWVSIYECLSKRASPNLQ</sequence>
<gene>
    <name evidence="1" type="ORF">M6B38_319065</name>
</gene>
<dbReference type="Proteomes" id="UP001140949">
    <property type="component" value="Unassembled WGS sequence"/>
</dbReference>
<accession>A0AAX6HDD7</accession>
<evidence type="ECO:0000313" key="2">
    <source>
        <dbReference type="Proteomes" id="UP001140949"/>
    </source>
</evidence>
<dbReference type="AlphaFoldDB" id="A0AAX6HDD7"/>
<comment type="caution">
    <text evidence="1">The sequence shown here is derived from an EMBL/GenBank/DDBJ whole genome shotgun (WGS) entry which is preliminary data.</text>
</comment>